<proteinExistence type="predicted"/>
<dbReference type="RefSeq" id="WP_210513144.1">
    <property type="nucleotide sequence ID" value="NZ_JAFIDN010000013.1"/>
</dbReference>
<feature type="region of interest" description="Disordered" evidence="3">
    <location>
        <begin position="1"/>
        <end position="21"/>
    </location>
</feature>
<dbReference type="InterPro" id="IPR004441">
    <property type="entry name" value="rRNA_MeTrfase_TrmH"/>
</dbReference>
<organism evidence="5 6">
    <name type="scientific">Natronogracilivirga saccharolytica</name>
    <dbReference type="NCBI Taxonomy" id="2812953"/>
    <lineage>
        <taxon>Bacteria</taxon>
        <taxon>Pseudomonadati</taxon>
        <taxon>Balneolota</taxon>
        <taxon>Balneolia</taxon>
        <taxon>Balneolales</taxon>
        <taxon>Cyclonatronaceae</taxon>
        <taxon>Natronogracilivirga</taxon>
    </lineage>
</organism>
<dbReference type="Proteomes" id="UP000673975">
    <property type="component" value="Unassembled WGS sequence"/>
</dbReference>
<keyword evidence="1 5" id="KW-0489">Methyltransferase</keyword>
<dbReference type="AlphaFoldDB" id="A0A8J7UVP9"/>
<dbReference type="GO" id="GO:0032259">
    <property type="term" value="P:methylation"/>
    <property type="evidence" value="ECO:0007669"/>
    <property type="project" value="UniProtKB-KW"/>
</dbReference>
<evidence type="ECO:0000256" key="1">
    <source>
        <dbReference type="ARBA" id="ARBA00022603"/>
    </source>
</evidence>
<keyword evidence="2" id="KW-0808">Transferase</keyword>
<sequence>MPSEGIRRKTTREIYNSNKDRTPPAAMPDLVLWLHNIRSMHNVGSAFRTADAFAIKHLFLSGYTPFPPRPEISKTALGADQTVSWSHEADPDTFVKWCNENNYLLAGMEQTHQSRLLSDYKPQKDIPVCILFGNEVTGIDQQLLNQCNTLLEIPQYGKKHSFNISVSIGITLYHFLLSYLP</sequence>
<dbReference type="PANTHER" id="PTHR46429:SF1">
    <property type="entry name" value="23S RRNA (GUANOSINE-2'-O-)-METHYLTRANSFERASE RLMB"/>
    <property type="match status" value="1"/>
</dbReference>
<dbReference type="Gene3D" id="3.40.1280.10">
    <property type="match status" value="1"/>
</dbReference>
<protein>
    <submittedName>
        <fullName evidence="5">TrmH family RNA methyltransferase</fullName>
    </submittedName>
</protein>
<dbReference type="InterPro" id="IPR001537">
    <property type="entry name" value="SpoU_MeTrfase"/>
</dbReference>
<dbReference type="EMBL" id="JAFIDN010000013">
    <property type="protein sequence ID" value="MBP3193685.1"/>
    <property type="molecule type" value="Genomic_DNA"/>
</dbReference>
<accession>A0A8J7UVP9</accession>
<dbReference type="GO" id="GO:0006396">
    <property type="term" value="P:RNA processing"/>
    <property type="evidence" value="ECO:0007669"/>
    <property type="project" value="InterPro"/>
</dbReference>
<gene>
    <name evidence="5" type="ORF">NATSA_13495</name>
</gene>
<evidence type="ECO:0000313" key="5">
    <source>
        <dbReference type="EMBL" id="MBP3193685.1"/>
    </source>
</evidence>
<evidence type="ECO:0000313" key="6">
    <source>
        <dbReference type="Proteomes" id="UP000673975"/>
    </source>
</evidence>
<dbReference type="InterPro" id="IPR029028">
    <property type="entry name" value="Alpha/beta_knot_MTases"/>
</dbReference>
<evidence type="ECO:0000256" key="3">
    <source>
        <dbReference type="SAM" id="MobiDB-lite"/>
    </source>
</evidence>
<dbReference type="GO" id="GO:0003723">
    <property type="term" value="F:RNA binding"/>
    <property type="evidence" value="ECO:0007669"/>
    <property type="project" value="InterPro"/>
</dbReference>
<keyword evidence="6" id="KW-1185">Reference proteome</keyword>
<dbReference type="SUPFAM" id="SSF75217">
    <property type="entry name" value="alpha/beta knot"/>
    <property type="match status" value="1"/>
</dbReference>
<feature type="domain" description="tRNA/rRNA methyltransferase SpoU type" evidence="4">
    <location>
        <begin position="30"/>
        <end position="173"/>
    </location>
</feature>
<evidence type="ECO:0000256" key="2">
    <source>
        <dbReference type="ARBA" id="ARBA00022679"/>
    </source>
</evidence>
<evidence type="ECO:0000259" key="4">
    <source>
        <dbReference type="Pfam" id="PF00588"/>
    </source>
</evidence>
<dbReference type="GO" id="GO:0005829">
    <property type="term" value="C:cytosol"/>
    <property type="evidence" value="ECO:0007669"/>
    <property type="project" value="TreeGrafter"/>
</dbReference>
<dbReference type="Pfam" id="PF00588">
    <property type="entry name" value="SpoU_methylase"/>
    <property type="match status" value="1"/>
</dbReference>
<dbReference type="InterPro" id="IPR029026">
    <property type="entry name" value="tRNA_m1G_MTases_N"/>
</dbReference>
<reference evidence="5" key="1">
    <citation type="submission" date="2021-02" db="EMBL/GenBank/DDBJ databases">
        <title>Natronogracilivirga saccharolytica gen. nov. sp. nov. a new anaerobic, haloalkiliphilic carbohydrate-fermenting bacterium from soda lake and proposing of Cyclonatronumiaceae fam. nov. in the phylum Balneolaeota.</title>
        <authorList>
            <person name="Zhilina T.N."/>
            <person name="Sorokin D.Y."/>
            <person name="Zavarzina D.G."/>
            <person name="Toshchakov S.V."/>
            <person name="Kublanov I.V."/>
        </authorList>
    </citation>
    <scope>NUCLEOTIDE SEQUENCE</scope>
    <source>
        <strain evidence="5">Z-1702</strain>
    </source>
</reference>
<dbReference type="GO" id="GO:0008173">
    <property type="term" value="F:RNA methyltransferase activity"/>
    <property type="evidence" value="ECO:0007669"/>
    <property type="project" value="InterPro"/>
</dbReference>
<dbReference type="PANTHER" id="PTHR46429">
    <property type="entry name" value="23S RRNA (GUANOSINE-2'-O-)-METHYLTRANSFERASE RLMB"/>
    <property type="match status" value="1"/>
</dbReference>
<comment type="caution">
    <text evidence="5">The sequence shown here is derived from an EMBL/GenBank/DDBJ whole genome shotgun (WGS) entry which is preliminary data.</text>
</comment>
<name>A0A8J7UVP9_9BACT</name>